<evidence type="ECO:0000256" key="1">
    <source>
        <dbReference type="SAM" id="SignalP"/>
    </source>
</evidence>
<keyword evidence="3" id="KW-1185">Reference proteome</keyword>
<keyword evidence="1" id="KW-0732">Signal</keyword>
<dbReference type="EMBL" id="FQNF01000182">
    <property type="protein sequence ID" value="SGZ41847.1"/>
    <property type="molecule type" value="Genomic_DNA"/>
</dbReference>
<feature type="chain" id="PRO_5012498829" evidence="1">
    <location>
        <begin position="28"/>
        <end position="701"/>
    </location>
</feature>
<evidence type="ECO:0000313" key="3">
    <source>
        <dbReference type="Proteomes" id="UP000183365"/>
    </source>
</evidence>
<dbReference type="Proteomes" id="UP000183365">
    <property type="component" value="Unassembled WGS sequence"/>
</dbReference>
<dbReference type="GO" id="GO:0000128">
    <property type="term" value="P:flocculation"/>
    <property type="evidence" value="ECO:0007669"/>
    <property type="project" value="InterPro"/>
</dbReference>
<evidence type="ECO:0000313" key="2">
    <source>
        <dbReference type="EMBL" id="SGZ41847.1"/>
    </source>
</evidence>
<reference evidence="3" key="1">
    <citation type="submission" date="2016-11" db="EMBL/GenBank/DDBJ databases">
        <authorList>
            <person name="Guldener U."/>
        </authorList>
    </citation>
    <scope>NUCLEOTIDE SEQUENCE [LARGE SCALE GENOMIC DNA]</scope>
</reference>
<dbReference type="Pfam" id="PF00624">
    <property type="entry name" value="Flocculin"/>
    <property type="match status" value="2"/>
</dbReference>
<name>A0A1L0D3V0_9ASCO</name>
<dbReference type="InterPro" id="IPR001389">
    <property type="entry name" value="Flocculin"/>
</dbReference>
<dbReference type="OrthoDB" id="3973489at2759"/>
<dbReference type="AlphaFoldDB" id="A0A1L0D3V0"/>
<sequence>MVYINSRSRVTLSLLLSACVYSNLASAGILDGLYTTTTAYTGTDVQTYSTQYFKNILGLTVSTLYYVETPYSNYSVDIYSNWDQSTTSTYITEEEYYIGTDSIGTHATVYYVVTPQSNDISVISTYGDYLSTTTYSTSYNLVSTTVDLDSVGLSAFGLSSAVTSTSTTYYVATPLSRSTTTFYIASSVYASETVSILGNVVTDGTSPYVLESVYIATPINPLVSSSVDLYVGSTVTTYSTSISTDTAGTQHTLYYISSPYPVSKVTGLNFWGNTYSSISTVSSHITTNSAGSSIEEEYYVLYEPTPDAKSTKFTYWPGSTTSTYSTGYQSTSELIFSIDLFNLLLFWEWFQEKTFTYTTYYVKTPYSSAIANSYSYEASITTPSTYKTQTTTFFGINNQPTVETIYYIATPLASGESISYSNWDGNDAVTISTYTTNGTTVKVVLEPYPTTTIHSVTTDVPSITAVETYKTATETTIIDGATYVATVLDINVPLVTTIYTSVNQSSGVTAMETVGSSTSLAEVTTPANVFNDQLSEIVNTYTFTTYNIVYPLYIDITNSGIAGSNPTTYSTSASYISLNDDTTETIEIYYVATPAPTTFTTDVVSGSSTVEEAVSYYYTTGTDGKSTLTSGVSTIVTGPTTFTTDVVSGSSTAEEAVSYYYTTGTDGKSTLTSGVSTIVTAPTTFTTDVVSGSSTVEEAVS</sequence>
<organism evidence="2 3">
    <name type="scientific">Hanseniaspora guilliermondii</name>
    <dbReference type="NCBI Taxonomy" id="56406"/>
    <lineage>
        <taxon>Eukaryota</taxon>
        <taxon>Fungi</taxon>
        <taxon>Dikarya</taxon>
        <taxon>Ascomycota</taxon>
        <taxon>Saccharomycotina</taxon>
        <taxon>Saccharomycetes</taxon>
        <taxon>Saccharomycodales</taxon>
        <taxon>Saccharomycodaceae</taxon>
        <taxon>Hanseniaspora</taxon>
    </lineage>
</organism>
<proteinExistence type="predicted"/>
<gene>
    <name evidence="2" type="ORF">HGUI_04048</name>
</gene>
<dbReference type="VEuPathDB" id="FungiDB:HGUI_04048"/>
<feature type="signal peptide" evidence="1">
    <location>
        <begin position="1"/>
        <end position="27"/>
    </location>
</feature>
<accession>A0A1L0D3V0</accession>
<protein>
    <submittedName>
        <fullName evidence="2">Uncharacterized protein</fullName>
    </submittedName>
</protein>